<feature type="short sequence motif" description="'KMSKS' region" evidence="8">
    <location>
        <begin position="833"/>
        <end position="837"/>
    </location>
</feature>
<dbReference type="Proteomes" id="UP000228809">
    <property type="component" value="Unassembled WGS sequence"/>
</dbReference>
<feature type="domain" description="Aminoacyl-tRNA synthetase class Ia" evidence="11">
    <location>
        <begin position="45"/>
        <end position="516"/>
    </location>
</feature>
<comment type="domain">
    <text evidence="8">IleRS has two distinct active sites: one for aminoacylation and one for editing. The misactivated valine is translocated from the active site to the editing site, which sterically excludes the correctly activated isoleucine. The single editing site contains two valyl binding pockets, one specific for each substrate (Val-AMP or Val-tRNA(Ile)).</text>
</comment>
<dbReference type="AlphaFoldDB" id="A0A2M6WDN4"/>
<feature type="active site" description="Proton donor/acceptor" evidence="9">
    <location>
        <position position="607"/>
    </location>
</feature>
<feature type="binding site" evidence="10">
    <location>
        <begin position="528"/>
        <end position="535"/>
    </location>
    <ligand>
        <name>substrate</name>
    </ligand>
</feature>
<keyword evidence="3 8" id="KW-0067">ATP-binding</keyword>
<dbReference type="GO" id="GO:0000049">
    <property type="term" value="F:tRNA binding"/>
    <property type="evidence" value="ECO:0007669"/>
    <property type="project" value="InterPro"/>
</dbReference>
<dbReference type="SUPFAM" id="SSF47323">
    <property type="entry name" value="Anticodon-binding domain of a subclass of class I aminoacyl-tRNA synthetases"/>
    <property type="match status" value="1"/>
</dbReference>
<feature type="binding site" evidence="10">
    <location>
        <position position="580"/>
    </location>
    <ligand>
        <name>substrate</name>
    </ligand>
</feature>
<evidence type="ECO:0000256" key="2">
    <source>
        <dbReference type="ARBA" id="ARBA00022741"/>
    </source>
</evidence>
<dbReference type="InterPro" id="IPR002300">
    <property type="entry name" value="aa-tRNA-synth_Ia"/>
</dbReference>
<dbReference type="InterPro" id="IPR002301">
    <property type="entry name" value="Ile-tRNA-ligase"/>
</dbReference>
<proteinExistence type="inferred from homology"/>
<dbReference type="InterPro" id="IPR009080">
    <property type="entry name" value="tRNAsynth_Ia_anticodon-bd"/>
</dbReference>
<comment type="similarity">
    <text evidence="8">Belongs to the class-I aminoacyl-tRNA synthetase family. IleS type 2 subfamily.</text>
</comment>
<evidence type="ECO:0000313" key="14">
    <source>
        <dbReference type="Proteomes" id="UP000228809"/>
    </source>
</evidence>
<dbReference type="Gene3D" id="1.10.730.10">
    <property type="entry name" value="Isoleucyl-tRNA Synthetase, Domain 1"/>
    <property type="match status" value="1"/>
</dbReference>
<dbReference type="PANTHER" id="PTHR42780">
    <property type="entry name" value="SOLEUCYL-TRNA SYNTHETASE"/>
    <property type="match status" value="1"/>
</dbReference>
<evidence type="ECO:0000256" key="8">
    <source>
        <dbReference type="HAMAP-Rule" id="MF_02003"/>
    </source>
</evidence>
<dbReference type="SMART" id="SM00855">
    <property type="entry name" value="PGAM"/>
    <property type="match status" value="1"/>
</dbReference>
<dbReference type="GO" id="GO:0005524">
    <property type="term" value="F:ATP binding"/>
    <property type="evidence" value="ECO:0007669"/>
    <property type="project" value="UniProtKB-UniRule"/>
</dbReference>
<dbReference type="EMBL" id="PFBJ01000018">
    <property type="protein sequence ID" value="PIT90910.1"/>
    <property type="molecule type" value="Genomic_DNA"/>
</dbReference>
<evidence type="ECO:0000259" key="11">
    <source>
        <dbReference type="Pfam" id="PF00133"/>
    </source>
</evidence>
<dbReference type="Pfam" id="PF08264">
    <property type="entry name" value="Anticodon_1"/>
    <property type="match status" value="1"/>
</dbReference>
<keyword evidence="2 8" id="KW-0547">Nucleotide-binding</keyword>
<dbReference type="Gene3D" id="3.90.740.10">
    <property type="entry name" value="Valyl/Leucyl/Isoleucyl-tRNA synthetase, editing domain"/>
    <property type="match status" value="1"/>
</dbReference>
<protein>
    <recommendedName>
        <fullName evidence="8">Isoleucine--tRNA ligase</fullName>
        <ecNumber evidence="8">6.1.1.5</ecNumber>
    </recommendedName>
    <alternativeName>
        <fullName evidence="8">Isoleucyl-tRNA synthetase</fullName>
        <shortName evidence="8">IleRS</shortName>
    </alternativeName>
</protein>
<keyword evidence="5 8" id="KW-0030">Aminoacyl-tRNA synthetase</keyword>
<comment type="subunit">
    <text evidence="8">Monomer.</text>
</comment>
<dbReference type="PRINTS" id="PR00984">
    <property type="entry name" value="TRNASYNTHILE"/>
</dbReference>
<dbReference type="GO" id="GO:0004822">
    <property type="term" value="F:isoleucine-tRNA ligase activity"/>
    <property type="evidence" value="ECO:0007669"/>
    <property type="project" value="UniProtKB-UniRule"/>
</dbReference>
<dbReference type="GO" id="GO:0005737">
    <property type="term" value="C:cytoplasm"/>
    <property type="evidence" value="ECO:0007669"/>
    <property type="project" value="UniProtKB-SubCell"/>
</dbReference>
<dbReference type="GO" id="GO:0002161">
    <property type="term" value="F:aminoacyl-tRNA deacylase activity"/>
    <property type="evidence" value="ECO:0007669"/>
    <property type="project" value="InterPro"/>
</dbReference>
<evidence type="ECO:0000256" key="9">
    <source>
        <dbReference type="PIRSR" id="PIRSR613078-1"/>
    </source>
</evidence>
<dbReference type="InterPro" id="IPR023586">
    <property type="entry name" value="Ile-tRNA-ligase_type2"/>
</dbReference>
<dbReference type="GO" id="GO:0008270">
    <property type="term" value="F:zinc ion binding"/>
    <property type="evidence" value="ECO:0007669"/>
    <property type="project" value="UniProtKB-UniRule"/>
</dbReference>
<dbReference type="EC" id="6.1.1.5" evidence="8"/>
<reference evidence="14" key="1">
    <citation type="submission" date="2017-09" db="EMBL/GenBank/DDBJ databases">
        <title>Depth-based differentiation of microbial function through sediment-hosted aquifers and enrichment of novel symbionts in the deep terrestrial subsurface.</title>
        <authorList>
            <person name="Probst A.J."/>
            <person name="Ladd B."/>
            <person name="Jarett J.K."/>
            <person name="Geller-Mcgrath D.E."/>
            <person name="Sieber C.M.K."/>
            <person name="Emerson J.B."/>
            <person name="Anantharaman K."/>
            <person name="Thomas B.C."/>
            <person name="Malmstrom R."/>
            <person name="Stieglmeier M."/>
            <person name="Klingl A."/>
            <person name="Woyke T."/>
            <person name="Ryan C.M."/>
            <person name="Banfield J.F."/>
        </authorList>
    </citation>
    <scope>NUCLEOTIDE SEQUENCE [LARGE SCALE GENOMIC DNA]</scope>
</reference>
<keyword evidence="8" id="KW-0862">Zinc</keyword>
<dbReference type="Gene3D" id="3.40.50.1240">
    <property type="entry name" value="Phosphoglycerate mutase-like"/>
    <property type="match status" value="1"/>
</dbReference>
<keyword evidence="8" id="KW-0963">Cytoplasm</keyword>
<feature type="domain" description="Aminoacyl-tRNA synthetase class Ia" evidence="11">
    <location>
        <begin position="719"/>
        <end position="870"/>
    </location>
</feature>
<dbReference type="InterPro" id="IPR014729">
    <property type="entry name" value="Rossmann-like_a/b/a_fold"/>
</dbReference>
<dbReference type="Gene3D" id="3.40.50.620">
    <property type="entry name" value="HUPs"/>
    <property type="match status" value="2"/>
</dbReference>
<feature type="binding site" evidence="8">
    <location>
        <position position="836"/>
    </location>
    <ligand>
        <name>ATP</name>
        <dbReference type="ChEBI" id="CHEBI:30616"/>
    </ligand>
</feature>
<name>A0A2M6WDN4_9BACT</name>
<dbReference type="SUPFAM" id="SSF52374">
    <property type="entry name" value="Nucleotidylyl transferase"/>
    <property type="match status" value="1"/>
</dbReference>
<evidence type="ECO:0000256" key="10">
    <source>
        <dbReference type="PIRSR" id="PIRSR613078-2"/>
    </source>
</evidence>
<dbReference type="CDD" id="cd07067">
    <property type="entry name" value="HP_PGM_like"/>
    <property type="match status" value="1"/>
</dbReference>
<dbReference type="SUPFAM" id="SSF53254">
    <property type="entry name" value="Phosphoglycerate mutase-like"/>
    <property type="match status" value="1"/>
</dbReference>
<feature type="domain" description="Methionyl/Valyl/Leucyl/Isoleucyl-tRNA synthetase anticodon-binding" evidence="12">
    <location>
        <begin position="915"/>
        <end position="1057"/>
    </location>
</feature>
<evidence type="ECO:0000256" key="5">
    <source>
        <dbReference type="ARBA" id="ARBA00023146"/>
    </source>
</evidence>
<sequence>MPSSKLEHFRAELYEEIYAETMGTQSEKDNIEKGKSTISLREEEILSFWRENDIFKKTERKDAPKGEFVFYDGPPFATGIPHHGHMLASTIKDAIPRYQTMRGHRVSRRWGWDCHGLPLETHVEDELGFKTKAEIEQYGVGKFNKAARGAVLRYADVWKEVIPRIGRWVDMENDYKTMDASYTESVWWVFRSLYQKGLIYKGYQVLHLSPLLGTELSNFEVSQNYQDIDDIAVFVKLPLLDERGTSLLIWTTTAWTLPGNMAAAVNKDFTYAKVRIGDEIVILAKERVVDVVGESAEIIEEVQGSELVGRAYQPPFDYFKNADIEGKEKAWQVYHAPYVTLEDGTGIVHLAPAYGAEDMALAQENGIPVVHHVAKDGTFMDFVRDFRGMQAKPKGDHQRTDSLIAENLKARGLLYKKEIINHSYPHCWRTDAPLLNYAMDSWFVKVTDFKDELVSENEKVHWVPSEVGEKRFGNWLKNARDWSISRRRYWGAPLPVWEKKNGEAVVLGSVEDIKKYVKKSGNTYFLMRHGEAVSNATSIVSSGLTDKNPLTEKGKEQVRGAVENIKSFKPDCIITSPLERAMETARIVTEGLALSDDALITDMRLREIDFGVMNGKSREEYWALFSSPEERFEKAPEKGETVPDVKRRVGEFLYDIEKKYSNKKILIVAHEDILWMLSAVALGARNNTCLEIKSSSDDVFRNAEIRTLDFTVLPHNEEYELDLHRPYIDEVELVDNDGDVLKRIPDVFDCWFESGSMPYGQNHYPFNKNSQFEPKSGFFKRSRGYPADFIAEGMDQTRGWFYSLIVLGTALFGKSPYKNVIVNGLVLAADGRKMSKRLKNYPELMDVVNQYGADALRYYLLSSPIMRGEDLNFSEQGVDEVQKKIITRLDNVRSFYALYGRSTGEAKNTSENILDRWILSRLGQLIKETTAGMEAYELDRASRPLLEFIDDLSTWYVRRSRDRMKSGSSEGAAALATLKYTLLTLSKVMAPATPFYAEYLYRELREKNDPESVHLSSWPVAEKVDEELIADMKQARSIVSSALEARVSAGIKVRQPLASLTIKTTALSDSLKEVIADEVNVKEVIEDSTLAADIRLDTTLSEELRAEGLVRDFIRTVQQARKNGGFAPGERAVLTAFVPESLQKHINNAKEEILESACLSKMSFDRVDGEPVTVGDSEVVVVLSR</sequence>
<keyword evidence="8" id="KW-0479">Metal-binding</keyword>
<dbReference type="PANTHER" id="PTHR42780:SF1">
    <property type="entry name" value="ISOLEUCINE--TRNA LIGASE, CYTOPLASMIC"/>
    <property type="match status" value="1"/>
</dbReference>
<dbReference type="InterPro" id="IPR013078">
    <property type="entry name" value="His_Pase_superF_clade-1"/>
</dbReference>
<comment type="cofactor">
    <cofactor evidence="8">
        <name>Zn(2+)</name>
        <dbReference type="ChEBI" id="CHEBI:29105"/>
    </cofactor>
</comment>
<dbReference type="Pfam" id="PF00133">
    <property type="entry name" value="tRNA-synt_1"/>
    <property type="match status" value="2"/>
</dbReference>
<dbReference type="CDD" id="cd07961">
    <property type="entry name" value="Anticodon_Ia_Ile_ABEc"/>
    <property type="match status" value="1"/>
</dbReference>
<dbReference type="InterPro" id="IPR033709">
    <property type="entry name" value="Anticodon_Ile_ABEc"/>
</dbReference>
<evidence type="ECO:0000256" key="6">
    <source>
        <dbReference type="ARBA" id="ARBA00025217"/>
    </source>
</evidence>
<evidence type="ECO:0000256" key="7">
    <source>
        <dbReference type="ARBA" id="ARBA00048359"/>
    </source>
</evidence>
<evidence type="ECO:0000256" key="1">
    <source>
        <dbReference type="ARBA" id="ARBA00022598"/>
    </source>
</evidence>
<dbReference type="InterPro" id="IPR029033">
    <property type="entry name" value="His_PPase_superfam"/>
</dbReference>
<keyword evidence="1 8" id="KW-0436">Ligase</keyword>
<dbReference type="SUPFAM" id="SSF50677">
    <property type="entry name" value="ValRS/IleRS/LeuRS editing domain"/>
    <property type="match status" value="1"/>
</dbReference>
<feature type="active site" description="Tele-phosphohistidine intermediate" evidence="9">
    <location>
        <position position="529"/>
    </location>
</feature>
<organism evidence="13 14">
    <name type="scientific">Candidatus Kaiserbacteria bacterium CG10_big_fil_rev_8_21_14_0_10_49_17</name>
    <dbReference type="NCBI Taxonomy" id="1974609"/>
    <lineage>
        <taxon>Bacteria</taxon>
        <taxon>Candidatus Kaiseribacteriota</taxon>
    </lineage>
</organism>
<gene>
    <name evidence="8" type="primary">ileS</name>
    <name evidence="13" type="ORF">COU17_03055</name>
</gene>
<dbReference type="InterPro" id="IPR013155">
    <property type="entry name" value="M/V/L/I-tRNA-synth_anticd-bd"/>
</dbReference>
<dbReference type="Pfam" id="PF00300">
    <property type="entry name" value="His_Phos_1"/>
    <property type="match status" value="1"/>
</dbReference>
<evidence type="ECO:0000256" key="4">
    <source>
        <dbReference type="ARBA" id="ARBA00022917"/>
    </source>
</evidence>
<evidence type="ECO:0000256" key="3">
    <source>
        <dbReference type="ARBA" id="ARBA00022840"/>
    </source>
</evidence>
<comment type="function">
    <text evidence="6 8">Catalyzes the attachment of isoleucine to tRNA(Ile). As IleRS can inadvertently accommodate and process structurally similar amino acids such as valine, to avoid such errors it has two additional distinct tRNA(Ile)-dependent editing activities. One activity is designated as 'pretransfer' editing and involves the hydrolysis of activated Val-AMP. The other activity is designated 'posttransfer' editing and involves deacylation of mischarged Val-tRNA(Ile).</text>
</comment>
<comment type="caution">
    <text evidence="13">The sequence shown here is derived from an EMBL/GenBank/DDBJ whole genome shotgun (WGS) entry which is preliminary data.</text>
</comment>
<comment type="subcellular location">
    <subcellularLocation>
        <location evidence="8">Cytoplasm</location>
    </subcellularLocation>
</comment>
<accession>A0A2M6WDN4</accession>
<evidence type="ECO:0000313" key="13">
    <source>
        <dbReference type="EMBL" id="PIT90910.1"/>
    </source>
</evidence>
<feature type="short sequence motif" description="'HIGH' region" evidence="8">
    <location>
        <begin position="75"/>
        <end position="85"/>
    </location>
</feature>
<comment type="catalytic activity">
    <reaction evidence="7 8">
        <text>tRNA(Ile) + L-isoleucine + ATP = L-isoleucyl-tRNA(Ile) + AMP + diphosphate</text>
        <dbReference type="Rhea" id="RHEA:11060"/>
        <dbReference type="Rhea" id="RHEA-COMP:9666"/>
        <dbReference type="Rhea" id="RHEA-COMP:9695"/>
        <dbReference type="ChEBI" id="CHEBI:30616"/>
        <dbReference type="ChEBI" id="CHEBI:33019"/>
        <dbReference type="ChEBI" id="CHEBI:58045"/>
        <dbReference type="ChEBI" id="CHEBI:78442"/>
        <dbReference type="ChEBI" id="CHEBI:78528"/>
        <dbReference type="ChEBI" id="CHEBI:456215"/>
        <dbReference type="EC" id="6.1.1.5"/>
    </reaction>
</comment>
<dbReference type="GO" id="GO:0006428">
    <property type="term" value="P:isoleucyl-tRNA aminoacylation"/>
    <property type="evidence" value="ECO:0007669"/>
    <property type="project" value="UniProtKB-UniRule"/>
</dbReference>
<dbReference type="HAMAP" id="MF_02003">
    <property type="entry name" value="Ile_tRNA_synth_type2"/>
    <property type="match status" value="1"/>
</dbReference>
<keyword evidence="4 8" id="KW-0648">Protein biosynthesis</keyword>
<dbReference type="InterPro" id="IPR009008">
    <property type="entry name" value="Val/Leu/Ile-tRNA-synth_edit"/>
</dbReference>
<evidence type="ECO:0000259" key="12">
    <source>
        <dbReference type="Pfam" id="PF08264"/>
    </source>
</evidence>